<feature type="domain" description="Creatinase N-terminal" evidence="6">
    <location>
        <begin position="21"/>
        <end position="140"/>
    </location>
</feature>
<evidence type="ECO:0000313" key="7">
    <source>
        <dbReference type="EMBL" id="HGH62078.1"/>
    </source>
</evidence>
<dbReference type="InterPro" id="IPR001714">
    <property type="entry name" value="Pept_M24_MAP"/>
</dbReference>
<gene>
    <name evidence="7" type="ORF">ENV54_12365</name>
</gene>
<keyword evidence="3" id="KW-0378">Hydrolase</keyword>
<evidence type="ECO:0000259" key="5">
    <source>
        <dbReference type="Pfam" id="PF00557"/>
    </source>
</evidence>
<dbReference type="Gene3D" id="3.90.230.10">
    <property type="entry name" value="Creatinase/methionine aminopeptidase superfamily"/>
    <property type="match status" value="1"/>
</dbReference>
<reference evidence="7" key="1">
    <citation type="journal article" date="2020" name="mSystems">
        <title>Genome- and Community-Level Interaction Insights into Carbon Utilization and Element Cycling Functions of Hydrothermarchaeota in Hydrothermal Sediment.</title>
        <authorList>
            <person name="Zhou Z."/>
            <person name="Liu Y."/>
            <person name="Xu W."/>
            <person name="Pan J."/>
            <person name="Luo Z.H."/>
            <person name="Li M."/>
        </authorList>
    </citation>
    <scope>NUCLEOTIDE SEQUENCE [LARGE SCALE GENOMIC DNA]</scope>
    <source>
        <strain evidence="7">SpSt-769</strain>
    </source>
</reference>
<dbReference type="Gene3D" id="3.40.350.10">
    <property type="entry name" value="Creatinase/prolidase N-terminal domain"/>
    <property type="match status" value="1"/>
</dbReference>
<dbReference type="GO" id="GO:0004177">
    <property type="term" value="F:aminopeptidase activity"/>
    <property type="evidence" value="ECO:0007669"/>
    <property type="project" value="UniProtKB-KW"/>
</dbReference>
<keyword evidence="1" id="KW-0645">Protease</keyword>
<dbReference type="GO" id="GO:0046872">
    <property type="term" value="F:metal ion binding"/>
    <property type="evidence" value="ECO:0007669"/>
    <property type="project" value="UniProtKB-KW"/>
</dbReference>
<dbReference type="SUPFAM" id="SSF55920">
    <property type="entry name" value="Creatinase/aminopeptidase"/>
    <property type="match status" value="1"/>
</dbReference>
<dbReference type="Pfam" id="PF01321">
    <property type="entry name" value="Creatinase_N"/>
    <property type="match status" value="1"/>
</dbReference>
<protein>
    <submittedName>
        <fullName evidence="7">Aminopeptidase P family protein</fullName>
    </submittedName>
</protein>
<dbReference type="PRINTS" id="PR00599">
    <property type="entry name" value="MAPEPTIDASE"/>
</dbReference>
<evidence type="ECO:0000256" key="4">
    <source>
        <dbReference type="ARBA" id="ARBA00023049"/>
    </source>
</evidence>
<dbReference type="AlphaFoldDB" id="A0A7C4AT89"/>
<evidence type="ECO:0000256" key="2">
    <source>
        <dbReference type="ARBA" id="ARBA00022723"/>
    </source>
</evidence>
<keyword evidence="4" id="KW-0482">Metalloprotease</keyword>
<dbReference type="InterPro" id="IPR001131">
    <property type="entry name" value="Peptidase_M24B_aminopep-P_CS"/>
</dbReference>
<dbReference type="GO" id="GO:0006508">
    <property type="term" value="P:proteolysis"/>
    <property type="evidence" value="ECO:0007669"/>
    <property type="project" value="UniProtKB-KW"/>
</dbReference>
<dbReference type="InterPro" id="IPR036005">
    <property type="entry name" value="Creatinase/aminopeptidase-like"/>
</dbReference>
<proteinExistence type="predicted"/>
<dbReference type="InterPro" id="IPR029149">
    <property type="entry name" value="Creatin/AminoP/Spt16_N"/>
</dbReference>
<organism evidence="7">
    <name type="scientific">Desulfomonile tiedjei</name>
    <dbReference type="NCBI Taxonomy" id="2358"/>
    <lineage>
        <taxon>Bacteria</taxon>
        <taxon>Pseudomonadati</taxon>
        <taxon>Thermodesulfobacteriota</taxon>
        <taxon>Desulfomonilia</taxon>
        <taxon>Desulfomonilales</taxon>
        <taxon>Desulfomonilaceae</taxon>
        <taxon>Desulfomonile</taxon>
    </lineage>
</organism>
<dbReference type="SUPFAM" id="SSF53092">
    <property type="entry name" value="Creatinase/prolidase N-terminal domain"/>
    <property type="match status" value="1"/>
</dbReference>
<evidence type="ECO:0000256" key="1">
    <source>
        <dbReference type="ARBA" id="ARBA00022670"/>
    </source>
</evidence>
<sequence>MAQECGEPQGPARGALMTQALERLTRYIQQRGLDAALINSSEHLASPNLKYVTGFRGSDACAVITPTERHLITDGRYKLQAAQEAPDFKLHVTRDKTAVLARLLITRKLFRLAIEPARVTHELITNLTRKAPGLVLRPLNKKFLEHFRIRKTPAEIELVKKAAEIASEACRRVVEEGLAGRTELEIAGKLELLFRSLGADCPSFPTIVASGARSALPHAVPTPKEILPGDLTILDFGCSLSGYSSDETVTCVAAASPTPLQKRMYEVVREAQLRAIDSLRVGVAVGAVDEVARKCIADAGFGKHFVHGLGHGVGLEVHEPPWLTPKGKEVLEEGMIMTIEPGIYIEGVGGVRLESLIAMRTDGPVILSQMPKDLILVN</sequence>
<dbReference type="InterPro" id="IPR000587">
    <property type="entry name" value="Creatinase_N"/>
</dbReference>
<accession>A0A7C4AT89</accession>
<keyword evidence="7" id="KW-0031">Aminopeptidase</keyword>
<dbReference type="EMBL" id="DTGT01000402">
    <property type="protein sequence ID" value="HGH62078.1"/>
    <property type="molecule type" value="Genomic_DNA"/>
</dbReference>
<comment type="caution">
    <text evidence="7">The sequence shown here is derived from an EMBL/GenBank/DDBJ whole genome shotgun (WGS) entry which is preliminary data.</text>
</comment>
<evidence type="ECO:0000256" key="3">
    <source>
        <dbReference type="ARBA" id="ARBA00022801"/>
    </source>
</evidence>
<dbReference type="CDD" id="cd01092">
    <property type="entry name" value="APP-like"/>
    <property type="match status" value="1"/>
</dbReference>
<dbReference type="InterPro" id="IPR000994">
    <property type="entry name" value="Pept_M24"/>
</dbReference>
<dbReference type="Pfam" id="PF00557">
    <property type="entry name" value="Peptidase_M24"/>
    <property type="match status" value="1"/>
</dbReference>
<keyword evidence="2" id="KW-0479">Metal-binding</keyword>
<dbReference type="InterPro" id="IPR050659">
    <property type="entry name" value="Peptidase_M24B"/>
</dbReference>
<name>A0A7C4AT89_9BACT</name>
<dbReference type="PROSITE" id="PS00491">
    <property type="entry name" value="PROLINE_PEPTIDASE"/>
    <property type="match status" value="1"/>
</dbReference>
<dbReference type="PANTHER" id="PTHR46112:SF3">
    <property type="entry name" value="AMINOPEPTIDASE YPDF"/>
    <property type="match status" value="1"/>
</dbReference>
<evidence type="ECO:0000259" key="6">
    <source>
        <dbReference type="Pfam" id="PF01321"/>
    </source>
</evidence>
<dbReference type="GO" id="GO:0008235">
    <property type="term" value="F:metalloexopeptidase activity"/>
    <property type="evidence" value="ECO:0007669"/>
    <property type="project" value="UniProtKB-ARBA"/>
</dbReference>
<feature type="domain" description="Peptidase M24" evidence="5">
    <location>
        <begin position="157"/>
        <end position="359"/>
    </location>
</feature>
<dbReference type="PANTHER" id="PTHR46112">
    <property type="entry name" value="AMINOPEPTIDASE"/>
    <property type="match status" value="1"/>
</dbReference>